<evidence type="ECO:0000313" key="2">
    <source>
        <dbReference type="EMBL" id="KAB7708854.1"/>
    </source>
</evidence>
<dbReference type="Proteomes" id="UP000429595">
    <property type="component" value="Unassembled WGS sequence"/>
</dbReference>
<dbReference type="Pfam" id="PF14004">
    <property type="entry name" value="DUF4227"/>
    <property type="match status" value="1"/>
</dbReference>
<dbReference type="InterPro" id="IPR025321">
    <property type="entry name" value="DUF4227"/>
</dbReference>
<dbReference type="EMBL" id="WEIO01000001">
    <property type="protein sequence ID" value="KAB7708854.1"/>
    <property type="molecule type" value="Genomic_DNA"/>
</dbReference>
<dbReference type="AlphaFoldDB" id="A0A6I1FQ68"/>
<proteinExistence type="predicted"/>
<keyword evidence="1" id="KW-0812">Transmembrane</keyword>
<gene>
    <name evidence="2" type="ORF">F9802_01530</name>
</gene>
<keyword evidence="3" id="KW-1185">Reference proteome</keyword>
<accession>A0A6I1FQ68</accession>
<feature type="transmembrane region" description="Helical" evidence="1">
    <location>
        <begin position="15"/>
        <end position="33"/>
    </location>
</feature>
<dbReference type="RefSeq" id="WP_152149381.1">
    <property type="nucleotide sequence ID" value="NZ_WEIO01000001.1"/>
</dbReference>
<name>A0A6I1FQ68_9BACI</name>
<organism evidence="2 3">
    <name type="scientific">Bacillus aerolatus</name>
    <dbReference type="NCBI Taxonomy" id="2653354"/>
    <lineage>
        <taxon>Bacteria</taxon>
        <taxon>Bacillati</taxon>
        <taxon>Bacillota</taxon>
        <taxon>Bacilli</taxon>
        <taxon>Bacillales</taxon>
        <taxon>Bacillaceae</taxon>
        <taxon>Bacillus</taxon>
    </lineage>
</organism>
<keyword evidence="1" id="KW-0472">Membrane</keyword>
<protein>
    <submittedName>
        <fullName evidence="2">DUF4227 family protein</fullName>
    </submittedName>
</protein>
<keyword evidence="1" id="KW-1133">Transmembrane helix</keyword>
<evidence type="ECO:0000313" key="3">
    <source>
        <dbReference type="Proteomes" id="UP000429595"/>
    </source>
</evidence>
<evidence type="ECO:0000256" key="1">
    <source>
        <dbReference type="SAM" id="Phobius"/>
    </source>
</evidence>
<comment type="caution">
    <text evidence="2">The sequence shown here is derived from an EMBL/GenBank/DDBJ whole genome shotgun (WGS) entry which is preliminary data.</text>
</comment>
<reference evidence="2 3" key="1">
    <citation type="submission" date="2019-10" db="EMBL/GenBank/DDBJ databases">
        <title>Bacillus aerolatum sp. nov., isolated from bioaerosol of sport playgrounds.</title>
        <authorList>
            <person name="Chen P."/>
            <person name="Zhang G."/>
        </authorList>
    </citation>
    <scope>NUCLEOTIDE SEQUENCE [LARGE SCALE GENOMIC DNA]</scope>
    <source>
        <strain evidence="2 3">CX253</strain>
    </source>
</reference>
<sequence>MKREWAKAVWRTSKVFILFTSCTVLFYSGILWVQHEYDKKRRYEEPEGEAMKVGLQLEGSRDQWLERLLLFYLDGE</sequence>